<reference evidence="1" key="3">
    <citation type="submission" date="2023-11" db="EMBL/GenBank/DDBJ databases">
        <title>WGS of Aeromonas in Northern Israel.</title>
        <authorList>
            <person name="Hershko Y."/>
        </authorList>
    </citation>
    <scope>NUCLEOTIDE SEQUENCE</scope>
    <source>
        <strain evidence="1">77416</strain>
    </source>
</reference>
<reference evidence="2" key="1">
    <citation type="submission" date="2020-12" db="EMBL/GenBank/DDBJ databases">
        <title>GES Beta-lactamases isolated from hospital effluents in Brazil.</title>
        <authorList>
            <person name="Conte D."/>
            <person name="Mesa D."/>
            <person name="Palmeiro J.K."/>
            <person name="Dalla-Costa L.M."/>
        </authorList>
    </citation>
    <scope>NUCLEOTIDE SEQUENCE [LARGE SCALE GENOMIC DNA]</scope>
    <source>
        <strain evidence="2">Aero21</strain>
    </source>
</reference>
<dbReference type="AlphaFoldDB" id="A0A7T4C2X9"/>
<evidence type="ECO:0000313" key="2">
    <source>
        <dbReference type="EMBL" id="QQA60691.1"/>
    </source>
</evidence>
<dbReference type="Proteomes" id="UP001163285">
    <property type="component" value="Chromosome"/>
</dbReference>
<gene>
    <name evidence="2" type="ORF">JC965_22220</name>
    <name evidence="3" type="ORF">OJY61_23070</name>
    <name evidence="1" type="ORF">SJS77_10365</name>
</gene>
<dbReference type="EMBL" id="CP065937">
    <property type="protein sequence ID" value="QQA60691.1"/>
    <property type="molecule type" value="Genomic_DNA"/>
</dbReference>
<evidence type="ECO:0000313" key="1">
    <source>
        <dbReference type="EMBL" id="MDX7720882.1"/>
    </source>
</evidence>
<dbReference type="EMBL" id="CP110176">
    <property type="protein sequence ID" value="WGC86164.1"/>
    <property type="molecule type" value="Genomic_DNA"/>
</dbReference>
<dbReference type="Proteomes" id="UP001277183">
    <property type="component" value="Unassembled WGS sequence"/>
</dbReference>
<name>A0A7T4C2X9_AERCA</name>
<organism evidence="2">
    <name type="scientific">Aeromonas caviae</name>
    <name type="common">Aeromonas punctata</name>
    <dbReference type="NCBI Taxonomy" id="648"/>
    <lineage>
        <taxon>Bacteria</taxon>
        <taxon>Pseudomonadati</taxon>
        <taxon>Pseudomonadota</taxon>
        <taxon>Gammaproteobacteria</taxon>
        <taxon>Aeromonadales</taxon>
        <taxon>Aeromonadaceae</taxon>
        <taxon>Aeromonas</taxon>
    </lineage>
</organism>
<proteinExistence type="predicted"/>
<accession>A0A7T4C2X9</accession>
<dbReference type="RefSeq" id="WP_103261865.1">
    <property type="nucleotide sequence ID" value="NZ_AP019195.1"/>
</dbReference>
<dbReference type="EMBL" id="JAWZVU010000060">
    <property type="protein sequence ID" value="MDX7720882.1"/>
    <property type="molecule type" value="Genomic_DNA"/>
</dbReference>
<protein>
    <submittedName>
        <fullName evidence="2">Uncharacterized protein</fullName>
    </submittedName>
</protein>
<sequence>MSTRHSTEKGLFGPFAQNLGAVDYFQHNQQLEMLPPAATVELAVKARPGLEGAGQWMSRSWWEPMNIGDVAPVDGLASEVVGDAREMPVRDDQGSIKGMAGEIGDIPVVDGLASEVMGEGGGEDAGS</sequence>
<reference evidence="3" key="2">
    <citation type="submission" date="2023-04" db="EMBL/GenBank/DDBJ databases">
        <title>Whole Genome Sequence of Multi-drug resistant Aeromonas caviae as a gut pathogen in newborn.</title>
        <authorList>
            <person name="Jadhav S.V."/>
            <person name="Saroj S.D."/>
            <person name="Saha U.B."/>
            <person name="Sen S."/>
            <person name="Kher A."/>
        </authorList>
    </citation>
    <scope>NUCLEOTIDE SEQUENCE</scope>
    <source>
        <strain evidence="3">SVJ23</strain>
    </source>
</reference>
<evidence type="ECO:0000313" key="3">
    <source>
        <dbReference type="EMBL" id="WGC86164.1"/>
    </source>
</evidence>